<dbReference type="Proteomes" id="UP000005638">
    <property type="component" value="Chromosome"/>
</dbReference>
<keyword evidence="2" id="KW-1185">Reference proteome</keyword>
<dbReference type="RefSeq" id="WP_014164655.1">
    <property type="nucleotide sequence ID" value="NC_016510.2"/>
</dbReference>
<name>G8X4E7_FLACA</name>
<dbReference type="AlphaFoldDB" id="G8X4E7"/>
<organism evidence="1 2">
    <name type="scientific">Flavobacterium columnare (strain ATCC 49512 / CIP 103533 / TG 44/87)</name>
    <dbReference type="NCBI Taxonomy" id="1041826"/>
    <lineage>
        <taxon>Bacteria</taxon>
        <taxon>Pseudomonadati</taxon>
        <taxon>Bacteroidota</taxon>
        <taxon>Flavobacteriia</taxon>
        <taxon>Flavobacteriales</taxon>
        <taxon>Flavobacteriaceae</taxon>
        <taxon>Flavobacterium</taxon>
    </lineage>
</organism>
<accession>G8X4E7</accession>
<evidence type="ECO:0000313" key="1">
    <source>
        <dbReference type="EMBL" id="AEW85372.1"/>
    </source>
</evidence>
<dbReference type="KEGG" id="fco:FCOL_02635"/>
<dbReference type="STRING" id="1041826.FCOL_02635"/>
<reference evidence="1 2" key="1">
    <citation type="journal article" date="2012" name="J. Bacteriol.">
        <title>Genome Sequence of the Fish Pathogen Flavobacterium columnare ATCC 49512.</title>
        <authorList>
            <person name="Tekedar H.C."/>
            <person name="Karsi A."/>
            <person name="Gillaspy A.F."/>
            <person name="Dyer D.W."/>
            <person name="Benton N.R."/>
            <person name="Zaitshik J."/>
            <person name="Vamenta S."/>
            <person name="Banes M.M."/>
            <person name="Gulsoy N."/>
            <person name="Aboko-Cole M."/>
            <person name="Waldbieser G.C."/>
            <person name="Lawrence M.L."/>
        </authorList>
    </citation>
    <scope>NUCLEOTIDE SEQUENCE [LARGE SCALE GENOMIC DNA]</scope>
    <source>
        <strain evidence="2">ATCC 49512 / CIP 103533 / TG 44/87</strain>
    </source>
</reference>
<protein>
    <submittedName>
        <fullName evidence="1">Phage-like protein</fullName>
    </submittedName>
</protein>
<gene>
    <name evidence="1" type="ordered locus">FCOL_02635</name>
</gene>
<dbReference type="HOGENOM" id="CLU_022123_0_0_10"/>
<proteinExistence type="predicted"/>
<dbReference type="eggNOG" id="ENOG5031FBF">
    <property type="taxonomic scope" value="Bacteria"/>
</dbReference>
<evidence type="ECO:0000313" key="2">
    <source>
        <dbReference type="Proteomes" id="UP000005638"/>
    </source>
</evidence>
<dbReference type="EMBL" id="CP003222">
    <property type="protein sequence ID" value="AEW85372.1"/>
    <property type="molecule type" value="Genomic_DNA"/>
</dbReference>
<sequence>MNNFYIYKFDYKEKLISISSTVIFCNNTIIDEINLRDELKKFYQKNSQTDKVFVIGGTYLSERMKEVFLTNQKDTFKAIPRREDTALYDSIYLFTFDKNRSLKLINKKQKFNDDFEKNLLNEGLQNIFIDRGGLVETQGTHHYVFPSGKHCDKFLRTGNILLYSSEIYFIAFCLLKHLDDKKHNQIYCDSSSINSIALALSELKNRFNDKEHFSQIPIESFSSYEGLYKNDLNYKKNALLIISASTSGNILNYITKLHQEISRSNIVVLYFLDIDNRISEIKENVLCNLTKTEKNPNGINLYSSYKKDECKLCQTGSYPVEVSGDVFLLEKPKINPILIGVSDADSKLSKFVEQFKSSNYLNSVLKTNYKENDATNKYEIYIDYSEILDGIKTDRYPKYKEKLDAYINQFVPSNTRFIIHLKDNSSKELAQYTFDKIKNNYADSKLPIIISQDAKLSKEISINCDGSVLVVASCISNGKNLLYLSRALRNFEKLRVVYFVGISRMNNSTDLKVLKSNLKQGNYGPETSTYVEIESIHCLNKSKSSAWLQELNFIKDMITVINDDGKYLSSRIYFNQRKEAIINSSDFKKKGLTQELFFPTVTVTPYKQLKIRNNFAFWNFDDYVNQVCQSDIYFTISNILNSLRNSDKIEKSLKQSSFVRNLISPGNFNRFNDGIIQASILRSSNPEELSYSIDYKMSLEMKNILETLIKYHEEEQGEALLEFLYAIAIRKLSLKEEHLVEVLQFLESHCSNDIIRCFTLFIQKEIIDKDKDDFKRVTDNKNIF</sequence>